<dbReference type="InterPro" id="IPR011703">
    <property type="entry name" value="ATPase_AAA-3"/>
</dbReference>
<evidence type="ECO:0000313" key="4">
    <source>
        <dbReference type="EMBL" id="EGG30689.1"/>
    </source>
</evidence>
<organism evidence="4 5">
    <name type="scientific">Aequoribacter fuscus</name>
    <dbReference type="NCBI Taxonomy" id="2518989"/>
    <lineage>
        <taxon>Bacteria</taxon>
        <taxon>Pseudomonadati</taxon>
        <taxon>Pseudomonadota</taxon>
        <taxon>Gammaproteobacteria</taxon>
        <taxon>Cellvibrionales</taxon>
        <taxon>Halieaceae</taxon>
        <taxon>Aequoribacter</taxon>
    </lineage>
</organism>
<gene>
    <name evidence="4" type="ORF">IMCC3088_2857</name>
</gene>
<dbReference type="Proteomes" id="UP000005615">
    <property type="component" value="Unassembled WGS sequence"/>
</dbReference>
<dbReference type="Pfam" id="PF17863">
    <property type="entry name" value="AAA_lid_2"/>
    <property type="match status" value="1"/>
</dbReference>
<sequence length="323" mass="35643">MAATAQADIASAFCDLIERLSTEVVGQSEVIRGLVLALLCDGHVLVEGPPGTGKTRAVKTMARHLAAGFGRIQFTPDLLPADLTGSDVYTANRELVFQQGPLFNHLILADEINRAPARVQSALLEAMEEKQVTVGTHTYALPQPFLVMATQNSLDQEGTYPLPEAQLDRFLMKLTVDYPSREADLSILKLQQAEEQRGLSREALVDLDQVTKAREQISQVRVSDAIEQYIVDVVQATRHPEQYSEQLAAWLRHGVGARAILSLHRVARASAWLKGRDYVVPEDVKEYLAPCLSHRLSLSYEALANSVTTRDLIEALSEHVVAR</sequence>
<dbReference type="OrthoDB" id="9808397at2"/>
<dbReference type="AlphaFoldDB" id="F3KZ11"/>
<dbReference type="FunFam" id="3.40.50.300:FF:000640">
    <property type="entry name" value="MoxR family ATPase"/>
    <property type="match status" value="1"/>
</dbReference>
<keyword evidence="1" id="KW-0547">Nucleotide-binding</keyword>
<dbReference type="STRING" id="2518989.IMCC3088_2857"/>
<dbReference type="InterPro" id="IPR027417">
    <property type="entry name" value="P-loop_NTPase"/>
</dbReference>
<dbReference type="SMART" id="SM00382">
    <property type="entry name" value="AAA"/>
    <property type="match status" value="1"/>
</dbReference>
<dbReference type="Gene3D" id="1.10.8.80">
    <property type="entry name" value="Magnesium chelatase subunit I, C-Terminal domain"/>
    <property type="match status" value="1"/>
</dbReference>
<evidence type="ECO:0000256" key="3">
    <source>
        <dbReference type="ARBA" id="ARBA00061607"/>
    </source>
</evidence>
<dbReference type="InterPro" id="IPR041628">
    <property type="entry name" value="ChlI/MoxR_AAA_lid"/>
</dbReference>
<reference evidence="4 5" key="1">
    <citation type="journal article" date="2011" name="J. Bacteriol.">
        <title>Genome sequence of strain IMCC3088, a proteorhodopsin-containing marine bacterium belonging to the OM60/NOR5 clade.</title>
        <authorList>
            <person name="Jang Y."/>
            <person name="Oh H.M."/>
            <person name="Kang I."/>
            <person name="Lee K."/>
            <person name="Yang S.J."/>
            <person name="Cho J.C."/>
        </authorList>
    </citation>
    <scope>NUCLEOTIDE SEQUENCE [LARGE SCALE GENOMIC DNA]</scope>
    <source>
        <strain evidence="4 5">IMCC3088</strain>
    </source>
</reference>
<protein>
    <submittedName>
        <fullName evidence="4">MoxR-like ATPase in aerotolerance operon</fullName>
    </submittedName>
</protein>
<dbReference type="InterPro" id="IPR050764">
    <property type="entry name" value="CbbQ/NirQ/NorQ/GpvN"/>
</dbReference>
<evidence type="ECO:0000256" key="1">
    <source>
        <dbReference type="ARBA" id="ARBA00022741"/>
    </source>
</evidence>
<comment type="caution">
    <text evidence="4">The sequence shown here is derived from an EMBL/GenBank/DDBJ whole genome shotgun (WGS) entry which is preliminary data.</text>
</comment>
<dbReference type="PIRSF" id="PIRSF002849">
    <property type="entry name" value="AAA_ATPase_chaperone_MoxR_prd"/>
    <property type="match status" value="1"/>
</dbReference>
<dbReference type="GO" id="GO:0005524">
    <property type="term" value="F:ATP binding"/>
    <property type="evidence" value="ECO:0007669"/>
    <property type="project" value="UniProtKB-KW"/>
</dbReference>
<evidence type="ECO:0000256" key="2">
    <source>
        <dbReference type="ARBA" id="ARBA00022840"/>
    </source>
</evidence>
<dbReference type="InterPro" id="IPR003593">
    <property type="entry name" value="AAA+_ATPase"/>
</dbReference>
<dbReference type="PANTHER" id="PTHR42759:SF1">
    <property type="entry name" value="MAGNESIUM-CHELATASE SUBUNIT CHLD"/>
    <property type="match status" value="1"/>
</dbReference>
<dbReference type="SUPFAM" id="SSF52540">
    <property type="entry name" value="P-loop containing nucleoside triphosphate hydrolases"/>
    <property type="match status" value="1"/>
</dbReference>
<evidence type="ECO:0000313" key="5">
    <source>
        <dbReference type="Proteomes" id="UP000005615"/>
    </source>
</evidence>
<name>F3KZ11_9GAMM</name>
<proteinExistence type="inferred from homology"/>
<keyword evidence="5" id="KW-1185">Reference proteome</keyword>
<keyword evidence="2" id="KW-0067">ATP-binding</keyword>
<accession>F3KZ11</accession>
<dbReference type="EMBL" id="AEIG01000009">
    <property type="protein sequence ID" value="EGG30689.1"/>
    <property type="molecule type" value="Genomic_DNA"/>
</dbReference>
<dbReference type="Gene3D" id="3.40.50.300">
    <property type="entry name" value="P-loop containing nucleotide triphosphate hydrolases"/>
    <property type="match status" value="1"/>
</dbReference>
<dbReference type="eggNOG" id="COG0714">
    <property type="taxonomic scope" value="Bacteria"/>
</dbReference>
<comment type="similarity">
    <text evidence="3">Belongs to the MoxR family.</text>
</comment>
<dbReference type="Pfam" id="PF07726">
    <property type="entry name" value="AAA_3"/>
    <property type="match status" value="1"/>
</dbReference>
<dbReference type="GO" id="GO:0016887">
    <property type="term" value="F:ATP hydrolysis activity"/>
    <property type="evidence" value="ECO:0007669"/>
    <property type="project" value="InterPro"/>
</dbReference>
<dbReference type="PANTHER" id="PTHR42759">
    <property type="entry name" value="MOXR FAMILY PROTEIN"/>
    <property type="match status" value="1"/>
</dbReference>